<dbReference type="HOGENOM" id="CLU_1837037_0_0_1"/>
<organism evidence="1">
    <name type="scientific">Magallana gigas</name>
    <name type="common">Pacific oyster</name>
    <name type="synonym">Crassostrea gigas</name>
    <dbReference type="NCBI Taxonomy" id="29159"/>
    <lineage>
        <taxon>Eukaryota</taxon>
        <taxon>Metazoa</taxon>
        <taxon>Spiralia</taxon>
        <taxon>Lophotrochozoa</taxon>
        <taxon>Mollusca</taxon>
        <taxon>Bivalvia</taxon>
        <taxon>Autobranchia</taxon>
        <taxon>Pteriomorphia</taxon>
        <taxon>Ostreida</taxon>
        <taxon>Ostreoidea</taxon>
        <taxon>Ostreidae</taxon>
        <taxon>Magallana</taxon>
    </lineage>
</organism>
<reference evidence="1" key="1">
    <citation type="journal article" date="2012" name="Nature">
        <title>The oyster genome reveals stress adaptation and complexity of shell formation.</title>
        <authorList>
            <person name="Zhang G."/>
            <person name="Fang X."/>
            <person name="Guo X."/>
            <person name="Li L."/>
            <person name="Luo R."/>
            <person name="Xu F."/>
            <person name="Yang P."/>
            <person name="Zhang L."/>
            <person name="Wang X."/>
            <person name="Qi H."/>
            <person name="Xiong Z."/>
            <person name="Que H."/>
            <person name="Xie Y."/>
            <person name="Holland P.W."/>
            <person name="Paps J."/>
            <person name="Zhu Y."/>
            <person name="Wu F."/>
            <person name="Chen Y."/>
            <person name="Wang J."/>
            <person name="Peng C."/>
            <person name="Meng J."/>
            <person name="Yang L."/>
            <person name="Liu J."/>
            <person name="Wen B."/>
            <person name="Zhang N."/>
            <person name="Huang Z."/>
            <person name="Zhu Q."/>
            <person name="Feng Y."/>
            <person name="Mount A."/>
            <person name="Hedgecock D."/>
            <person name="Xu Z."/>
            <person name="Liu Y."/>
            <person name="Domazet-Loso T."/>
            <person name="Du Y."/>
            <person name="Sun X."/>
            <person name="Zhang S."/>
            <person name="Liu B."/>
            <person name="Cheng P."/>
            <person name="Jiang X."/>
            <person name="Li J."/>
            <person name="Fan D."/>
            <person name="Wang W."/>
            <person name="Fu W."/>
            <person name="Wang T."/>
            <person name="Wang B."/>
            <person name="Zhang J."/>
            <person name="Peng Z."/>
            <person name="Li Y."/>
            <person name="Li N."/>
            <person name="Wang J."/>
            <person name="Chen M."/>
            <person name="He Y."/>
            <person name="Tan F."/>
            <person name="Song X."/>
            <person name="Zheng Q."/>
            <person name="Huang R."/>
            <person name="Yang H."/>
            <person name="Du X."/>
            <person name="Chen L."/>
            <person name="Yang M."/>
            <person name="Gaffney P.M."/>
            <person name="Wang S."/>
            <person name="Luo L."/>
            <person name="She Z."/>
            <person name="Ming Y."/>
            <person name="Huang W."/>
            <person name="Zhang S."/>
            <person name="Huang B."/>
            <person name="Zhang Y."/>
            <person name="Qu T."/>
            <person name="Ni P."/>
            <person name="Miao G."/>
            <person name="Wang J."/>
            <person name="Wang Q."/>
            <person name="Steinberg C.E."/>
            <person name="Wang H."/>
            <person name="Li N."/>
            <person name="Qian L."/>
            <person name="Zhang G."/>
            <person name="Li Y."/>
            <person name="Yang H."/>
            <person name="Liu X."/>
            <person name="Wang J."/>
            <person name="Yin Y."/>
            <person name="Wang J."/>
        </authorList>
    </citation>
    <scope>NUCLEOTIDE SEQUENCE [LARGE SCALE GENOMIC DNA]</scope>
    <source>
        <strain evidence="1">05x7-T-G4-1.051#20</strain>
    </source>
</reference>
<dbReference type="EMBL" id="JH816467">
    <property type="protein sequence ID" value="EKC18361.1"/>
    <property type="molecule type" value="Genomic_DNA"/>
</dbReference>
<dbReference type="InParanoid" id="K1QA56"/>
<protein>
    <recommendedName>
        <fullName evidence="2">Granulin</fullName>
    </recommendedName>
</protein>
<proteinExistence type="predicted"/>
<sequence>MDESLSNVHQGYGVCYSDSQCINDGYHCCKGKDFCCPFGYICSGSRTCLSIGTIVGPIVAVVALIISCTIGCVCYRRPISIKEQENKEWQGTEESAEEFLTPRTLQQKLNDASVTVSSKISITFELKPKVKKSGPDAVKS</sequence>
<evidence type="ECO:0008006" key="2">
    <source>
        <dbReference type="Google" id="ProtNLM"/>
    </source>
</evidence>
<accession>K1QA56</accession>
<dbReference type="AlphaFoldDB" id="K1QA56"/>
<evidence type="ECO:0000313" key="1">
    <source>
        <dbReference type="EMBL" id="EKC18361.1"/>
    </source>
</evidence>
<name>K1QA56_MAGGI</name>
<gene>
    <name evidence="1" type="ORF">CGI_10013097</name>
</gene>